<dbReference type="InterPro" id="IPR011335">
    <property type="entry name" value="Restrct_endonuc-II-like"/>
</dbReference>
<dbReference type="Pfam" id="PF02732">
    <property type="entry name" value="ERCC4"/>
    <property type="match status" value="1"/>
</dbReference>
<reference evidence="12 13" key="1">
    <citation type="submission" date="2019-02" db="EMBL/GenBank/DDBJ databases">
        <title>Genome sequencing of the rare red list fungi Phellinidium pouzarii.</title>
        <authorList>
            <person name="Buettner E."/>
            <person name="Kellner H."/>
        </authorList>
    </citation>
    <scope>NUCLEOTIDE SEQUENCE [LARGE SCALE GENOMIC DNA]</scope>
    <source>
        <strain evidence="12 13">DSM 108285</strain>
    </source>
</reference>
<dbReference type="Gene3D" id="3.40.50.10130">
    <property type="match status" value="1"/>
</dbReference>
<dbReference type="AlphaFoldDB" id="A0A4S4LJT8"/>
<sequence>MATTQAASLLSFQRHILENIHDPSTSDLLVLARGLGLRRLVCALLQIYDGPHNLVLLVNASPEEEASIGELLGVMGSRKPGLRVVGYEMGKKERQALYKQGGLISVTSRILVVDMLQADIPTELITSLMVLHAEKVTALSLEAFIIRLFREKNTAGCVKAFSDAPEHFTSGLYPLKAIMKELQLRRVHVYPRFHAEVKNALERRRADVVELYQGLSPSMQDIHHAIVQCMSATLAELKRSNTTLELDDLNVENAYFRSFDAIVRRQLDPVWHKVGPKTKQLVGDLATLRNLLNYLLSYDPLAFHAYLETIIASNSTSAGGSARQHQSPWLFMDAAHTIFQTAKRRCYISSGRTGDKEKEKGAVQTQHDINIMDDEEAWAALDEVEGGLRHGSGTDSSLSNGVKGKEKTTEQNASRTKPRKKWLPDDIDPILEEPPKWSLLADVLQEIEEEMIRLAVSTSFLTPGTNTVLVMCANQRTCEVLSDYLNVLDRRAPRGEWGRRMMERRLRLYLWWKAKLNANREEGAKPLQIPGPRSGEAGTVEKGSAAENSASAKSTSSAQQNLSDALRRKDALRKERTMNRRRVRGGAPGPVSARPAGAGEASVIADVSKTGSAVLSTTTAERESGLNAKEREKLGILTGEGEMRVEADNIASFLASQKEVLNLIDEDDIGQLEGLATFGAHQSSINVDEEIAKSLNTVDYEANFDPDYGILAPEQTIVFRAYSDDTDDHVLDDIKPRFIVMFEPNQDFVRRIECYRSSNPGLAVRVYFIIYQYSCEEHKFLAGIRREKEAFERLIKERGNMVIAFTEDRRADSTGESIIKTISTRIAGGKQISTTPSQVIVDMREFRSTLPSLLHASKLLVIPATLTVGDYILTPDICVERKSIPDLVQSFNSGRLYTQCELMSVHYKQPILLIEFEEHKSFSLEIVGEIKSYVKNTGKYPAKKQADPSPNSIVTTSIQSKLVLLTLSFPRLRVIWSSSPYATADIFNDLKLLHAEPDVARAVSIGAEEDPEAGAGMNQAAEELLRALPGISAKNVKYVMSKVRSVREFCELGLSAVQEILGSEPGKACWEFMHQGEQKL</sequence>
<evidence type="ECO:0000313" key="13">
    <source>
        <dbReference type="Proteomes" id="UP000308199"/>
    </source>
</evidence>
<dbReference type="FunFam" id="3.40.50.10130:FF:000002">
    <property type="entry name" value="DNA repair endonuclease XPF"/>
    <property type="match status" value="1"/>
</dbReference>
<feature type="region of interest" description="Disordered" evidence="10">
    <location>
        <begin position="523"/>
        <end position="598"/>
    </location>
</feature>
<keyword evidence="6" id="KW-0378">Hydrolase</keyword>
<name>A0A4S4LJT8_9AGAM</name>
<dbReference type="EMBL" id="SGPK01000004">
    <property type="protein sequence ID" value="THH12085.1"/>
    <property type="molecule type" value="Genomic_DNA"/>
</dbReference>
<dbReference type="InterPro" id="IPR006166">
    <property type="entry name" value="ERCC4_domain"/>
</dbReference>
<evidence type="ECO:0000256" key="5">
    <source>
        <dbReference type="ARBA" id="ARBA00022763"/>
    </source>
</evidence>
<evidence type="ECO:0000256" key="10">
    <source>
        <dbReference type="SAM" id="MobiDB-lite"/>
    </source>
</evidence>
<evidence type="ECO:0000256" key="8">
    <source>
        <dbReference type="ARBA" id="ARBA00023204"/>
    </source>
</evidence>
<evidence type="ECO:0000256" key="4">
    <source>
        <dbReference type="ARBA" id="ARBA00022759"/>
    </source>
</evidence>
<keyword evidence="8" id="KW-0234">DNA repair</keyword>
<dbReference type="CDD" id="cd20078">
    <property type="entry name" value="XPF_nuclease_XPF_euk"/>
    <property type="match status" value="1"/>
</dbReference>
<keyword evidence="13" id="KW-1185">Reference proteome</keyword>
<comment type="caution">
    <text evidence="12">The sequence shown here is derived from an EMBL/GenBank/DDBJ whole genome shotgun (WGS) entry which is preliminary data.</text>
</comment>
<comment type="similarity">
    <text evidence="2">Belongs to the XPF family.</text>
</comment>
<keyword evidence="5" id="KW-0227">DNA damage</keyword>
<evidence type="ECO:0000259" key="11">
    <source>
        <dbReference type="SMART" id="SM00891"/>
    </source>
</evidence>
<dbReference type="GO" id="GO:0000724">
    <property type="term" value="P:double-strand break repair via homologous recombination"/>
    <property type="evidence" value="ECO:0007669"/>
    <property type="project" value="TreeGrafter"/>
</dbReference>
<dbReference type="GO" id="GO:1901255">
    <property type="term" value="P:nucleotide-excision repair involved in interstrand cross-link repair"/>
    <property type="evidence" value="ECO:0007669"/>
    <property type="project" value="TreeGrafter"/>
</dbReference>
<dbReference type="SUPFAM" id="SSF47781">
    <property type="entry name" value="RuvA domain 2-like"/>
    <property type="match status" value="1"/>
</dbReference>
<evidence type="ECO:0000256" key="7">
    <source>
        <dbReference type="ARBA" id="ARBA00023125"/>
    </source>
</evidence>
<dbReference type="SMART" id="SM00891">
    <property type="entry name" value="ERCC4"/>
    <property type="match status" value="1"/>
</dbReference>
<dbReference type="GO" id="GO:0000712">
    <property type="term" value="P:resolution of meiotic recombination intermediates"/>
    <property type="evidence" value="ECO:0007669"/>
    <property type="project" value="TreeGrafter"/>
</dbReference>
<dbReference type="InterPro" id="IPR047520">
    <property type="entry name" value="XPF_nuclease"/>
</dbReference>
<dbReference type="GO" id="GO:0003684">
    <property type="term" value="F:damaged DNA binding"/>
    <property type="evidence" value="ECO:0007669"/>
    <property type="project" value="TreeGrafter"/>
</dbReference>
<dbReference type="Gene3D" id="1.10.150.20">
    <property type="entry name" value="5' to 3' exonuclease, C-terminal subdomain"/>
    <property type="match status" value="1"/>
</dbReference>
<feature type="compositionally biased region" description="Low complexity" evidence="10">
    <location>
        <begin position="545"/>
        <end position="558"/>
    </location>
</feature>
<evidence type="ECO:0000313" key="12">
    <source>
        <dbReference type="EMBL" id="THH12085.1"/>
    </source>
</evidence>
<evidence type="ECO:0000256" key="3">
    <source>
        <dbReference type="ARBA" id="ARBA00022722"/>
    </source>
</evidence>
<feature type="compositionally biased region" description="Basic and acidic residues" evidence="10">
    <location>
        <begin position="565"/>
        <end position="578"/>
    </location>
</feature>
<dbReference type="Proteomes" id="UP000308199">
    <property type="component" value="Unassembled WGS sequence"/>
</dbReference>
<organism evidence="12 13">
    <name type="scientific">Phellinidium pouzarii</name>
    <dbReference type="NCBI Taxonomy" id="167371"/>
    <lineage>
        <taxon>Eukaryota</taxon>
        <taxon>Fungi</taxon>
        <taxon>Dikarya</taxon>
        <taxon>Basidiomycota</taxon>
        <taxon>Agaricomycotina</taxon>
        <taxon>Agaricomycetes</taxon>
        <taxon>Hymenochaetales</taxon>
        <taxon>Hymenochaetaceae</taxon>
        <taxon>Phellinidium</taxon>
    </lineage>
</organism>
<comment type="subcellular location">
    <subcellularLocation>
        <location evidence="1">Nucleus</location>
    </subcellularLocation>
</comment>
<dbReference type="OrthoDB" id="361020at2759"/>
<feature type="domain" description="ERCC4" evidence="11">
    <location>
        <begin position="838"/>
        <end position="918"/>
    </location>
</feature>
<keyword evidence="3" id="KW-0540">Nuclease</keyword>
<evidence type="ECO:0000256" key="6">
    <source>
        <dbReference type="ARBA" id="ARBA00022801"/>
    </source>
</evidence>
<dbReference type="PANTHER" id="PTHR10150:SF0">
    <property type="entry name" value="DNA REPAIR ENDONUCLEASE XPF"/>
    <property type="match status" value="1"/>
</dbReference>
<evidence type="ECO:0000256" key="1">
    <source>
        <dbReference type="ARBA" id="ARBA00004123"/>
    </source>
</evidence>
<keyword evidence="4" id="KW-0255">Endonuclease</keyword>
<feature type="region of interest" description="Disordered" evidence="10">
    <location>
        <begin position="389"/>
        <end position="427"/>
    </location>
</feature>
<gene>
    <name evidence="12" type="ORF">EW145_g229</name>
</gene>
<dbReference type="GO" id="GO:0000014">
    <property type="term" value="F:single-stranded DNA endodeoxyribonuclease activity"/>
    <property type="evidence" value="ECO:0007669"/>
    <property type="project" value="TreeGrafter"/>
</dbReference>
<evidence type="ECO:0000256" key="2">
    <source>
        <dbReference type="ARBA" id="ARBA00010015"/>
    </source>
</evidence>
<keyword evidence="9" id="KW-0539">Nucleus</keyword>
<dbReference type="GO" id="GO:0000110">
    <property type="term" value="C:nucleotide-excision repair factor 1 complex"/>
    <property type="evidence" value="ECO:0007669"/>
    <property type="project" value="TreeGrafter"/>
</dbReference>
<dbReference type="InterPro" id="IPR010994">
    <property type="entry name" value="RuvA_2-like"/>
</dbReference>
<protein>
    <recommendedName>
        <fullName evidence="11">ERCC4 domain-containing protein</fullName>
    </recommendedName>
</protein>
<dbReference type="PANTHER" id="PTHR10150">
    <property type="entry name" value="DNA REPAIR ENDONUCLEASE XPF"/>
    <property type="match status" value="1"/>
</dbReference>
<keyword evidence="7" id="KW-0238">DNA-binding</keyword>
<dbReference type="GO" id="GO:0003697">
    <property type="term" value="F:single-stranded DNA binding"/>
    <property type="evidence" value="ECO:0007669"/>
    <property type="project" value="TreeGrafter"/>
</dbReference>
<proteinExistence type="inferred from homology"/>
<dbReference type="SUPFAM" id="SSF52980">
    <property type="entry name" value="Restriction endonuclease-like"/>
    <property type="match status" value="1"/>
</dbReference>
<accession>A0A4S4LJT8</accession>
<evidence type="ECO:0000256" key="9">
    <source>
        <dbReference type="ARBA" id="ARBA00023242"/>
    </source>
</evidence>